<comment type="caution">
    <text evidence="8">The sequence shown here is derived from an EMBL/GenBank/DDBJ whole genome shotgun (WGS) entry which is preliminary data.</text>
</comment>
<evidence type="ECO:0000259" key="6">
    <source>
        <dbReference type="Pfam" id="PF04542"/>
    </source>
</evidence>
<feature type="domain" description="RNA polymerase sigma-70 region 2" evidence="6">
    <location>
        <begin position="29"/>
        <end position="94"/>
    </location>
</feature>
<evidence type="ECO:0000313" key="9">
    <source>
        <dbReference type="Proteomes" id="UP001580391"/>
    </source>
</evidence>
<dbReference type="EMBL" id="JBHILJ010000006">
    <property type="protein sequence ID" value="MFB5737445.1"/>
    <property type="molecule type" value="Genomic_DNA"/>
</dbReference>
<keyword evidence="5" id="KW-0804">Transcription</keyword>
<dbReference type="Gene3D" id="1.10.10.10">
    <property type="entry name" value="Winged helix-like DNA-binding domain superfamily/Winged helix DNA-binding domain"/>
    <property type="match status" value="1"/>
</dbReference>
<dbReference type="CDD" id="cd06171">
    <property type="entry name" value="Sigma70_r4"/>
    <property type="match status" value="1"/>
</dbReference>
<dbReference type="Pfam" id="PF04542">
    <property type="entry name" value="Sigma70_r2"/>
    <property type="match status" value="1"/>
</dbReference>
<dbReference type="InterPro" id="IPR007627">
    <property type="entry name" value="RNA_pol_sigma70_r2"/>
</dbReference>
<evidence type="ECO:0000256" key="5">
    <source>
        <dbReference type="ARBA" id="ARBA00023163"/>
    </source>
</evidence>
<evidence type="ECO:0000313" key="8">
    <source>
        <dbReference type="EMBL" id="MFB5737445.1"/>
    </source>
</evidence>
<dbReference type="Gene3D" id="1.10.1740.10">
    <property type="match status" value="1"/>
</dbReference>
<organism evidence="8 9">
    <name type="scientific">Leptospira wolffii</name>
    <dbReference type="NCBI Taxonomy" id="409998"/>
    <lineage>
        <taxon>Bacteria</taxon>
        <taxon>Pseudomonadati</taxon>
        <taxon>Spirochaetota</taxon>
        <taxon>Spirochaetia</taxon>
        <taxon>Leptospirales</taxon>
        <taxon>Leptospiraceae</taxon>
        <taxon>Leptospira</taxon>
    </lineage>
</organism>
<accession>A0ABV5BQF0</accession>
<keyword evidence="2" id="KW-0805">Transcription regulation</keyword>
<dbReference type="InterPro" id="IPR013324">
    <property type="entry name" value="RNA_pol_sigma_r3/r4-like"/>
</dbReference>
<dbReference type="InterPro" id="IPR039425">
    <property type="entry name" value="RNA_pol_sigma-70-like"/>
</dbReference>
<dbReference type="PANTHER" id="PTHR43133:SF8">
    <property type="entry name" value="RNA POLYMERASE SIGMA FACTOR HI_1459-RELATED"/>
    <property type="match status" value="1"/>
</dbReference>
<dbReference type="PANTHER" id="PTHR43133">
    <property type="entry name" value="RNA POLYMERASE ECF-TYPE SIGMA FACTO"/>
    <property type="match status" value="1"/>
</dbReference>
<evidence type="ECO:0000256" key="4">
    <source>
        <dbReference type="ARBA" id="ARBA00023125"/>
    </source>
</evidence>
<evidence type="ECO:0000256" key="1">
    <source>
        <dbReference type="ARBA" id="ARBA00010641"/>
    </source>
</evidence>
<proteinExistence type="inferred from homology"/>
<gene>
    <name evidence="8" type="ORF">ACE5IX_13045</name>
</gene>
<comment type="similarity">
    <text evidence="1">Belongs to the sigma-70 factor family. ECF subfamily.</text>
</comment>
<dbReference type="SUPFAM" id="SSF88659">
    <property type="entry name" value="Sigma3 and sigma4 domains of RNA polymerase sigma factors"/>
    <property type="match status" value="1"/>
</dbReference>
<keyword evidence="3" id="KW-0731">Sigma factor</keyword>
<protein>
    <submittedName>
        <fullName evidence="8">RNA polymerase sigma factor</fullName>
    </submittedName>
</protein>
<dbReference type="InterPro" id="IPR014284">
    <property type="entry name" value="RNA_pol_sigma-70_dom"/>
</dbReference>
<feature type="domain" description="RNA polymerase sigma factor 70 region 4 type 2" evidence="7">
    <location>
        <begin position="132"/>
        <end position="178"/>
    </location>
</feature>
<sequence>MVDKRKIWETLSERMRKAQEGDSREYERLLSQCREILSHYLSSKVRNESDREDLIQDILIGMHKAKATYRPNRPFAPWFFSIARYKTIDYIRRAGIRDRTVSLEIQDIPVQESNSKRPEDEWEIAQGLESWLSVLEPRQRQILTMAKLDGFSVREISQKTGLSESNVKVIVHRSLEKMKRFFSESERTGRESKLSKK</sequence>
<name>A0ABV5BQF0_9LEPT</name>
<dbReference type="SUPFAM" id="SSF88946">
    <property type="entry name" value="Sigma2 domain of RNA polymerase sigma factors"/>
    <property type="match status" value="1"/>
</dbReference>
<dbReference type="NCBIfam" id="TIGR02937">
    <property type="entry name" value="sigma70-ECF"/>
    <property type="match status" value="1"/>
</dbReference>
<evidence type="ECO:0000259" key="7">
    <source>
        <dbReference type="Pfam" id="PF08281"/>
    </source>
</evidence>
<dbReference type="InterPro" id="IPR013325">
    <property type="entry name" value="RNA_pol_sigma_r2"/>
</dbReference>
<dbReference type="InterPro" id="IPR013249">
    <property type="entry name" value="RNA_pol_sigma70_r4_t2"/>
</dbReference>
<keyword evidence="4" id="KW-0238">DNA-binding</keyword>
<evidence type="ECO:0000256" key="3">
    <source>
        <dbReference type="ARBA" id="ARBA00023082"/>
    </source>
</evidence>
<keyword evidence="9" id="KW-1185">Reference proteome</keyword>
<evidence type="ECO:0000256" key="2">
    <source>
        <dbReference type="ARBA" id="ARBA00023015"/>
    </source>
</evidence>
<reference evidence="8 9" key="1">
    <citation type="submission" date="2024-09" db="EMBL/GenBank/DDBJ databases">
        <title>Taxonomic and Genotyping Characterization of Leptospira Strains isolated from Multiple Sources in Colombia highlights the importance of intermediate species.</title>
        <authorList>
            <person name="Torres Higuera L."/>
            <person name="Rojas Tapias D."/>
            <person name="Jimenez Velasquez S."/>
            <person name="Renjifo Ibanez C."/>
        </authorList>
    </citation>
    <scope>NUCLEOTIDE SEQUENCE [LARGE SCALE GENOMIC DNA]</scope>
    <source>
        <strain evidence="8 9">Lep080</strain>
    </source>
</reference>
<dbReference type="Pfam" id="PF08281">
    <property type="entry name" value="Sigma70_r4_2"/>
    <property type="match status" value="1"/>
</dbReference>
<dbReference type="Proteomes" id="UP001580391">
    <property type="component" value="Unassembled WGS sequence"/>
</dbReference>
<dbReference type="RefSeq" id="WP_135699530.1">
    <property type="nucleotide sequence ID" value="NZ_JBHILI010000007.1"/>
</dbReference>
<dbReference type="InterPro" id="IPR036388">
    <property type="entry name" value="WH-like_DNA-bd_sf"/>
</dbReference>